<dbReference type="EMBL" id="GL436142">
    <property type="protein sequence ID" value="EFN72317.1"/>
    <property type="molecule type" value="Genomic_DNA"/>
</dbReference>
<name>E2A2M2_CAMFO</name>
<dbReference type="PANTHER" id="PTHR34072">
    <property type="entry name" value="ENZYMATIC POLYPROTEIN-RELATED"/>
    <property type="match status" value="1"/>
</dbReference>
<dbReference type="InParanoid" id="E2A2M2"/>
<dbReference type="STRING" id="104421.E2A2M2"/>
<dbReference type="Proteomes" id="UP000000311">
    <property type="component" value="Unassembled WGS sequence"/>
</dbReference>
<feature type="non-terminal residue" evidence="2">
    <location>
        <position position="1"/>
    </location>
</feature>
<dbReference type="OrthoDB" id="7699516at2759"/>
<dbReference type="Pfam" id="PF17919">
    <property type="entry name" value="RT_RNaseH_2"/>
    <property type="match status" value="1"/>
</dbReference>
<feature type="domain" description="Reverse transcriptase/retrotransposon-derived protein RNase H-like" evidence="1">
    <location>
        <begin position="11"/>
        <end position="103"/>
    </location>
</feature>
<dbReference type="SUPFAM" id="SSF56672">
    <property type="entry name" value="DNA/RNA polymerases"/>
    <property type="match status" value="1"/>
</dbReference>
<dbReference type="GO" id="GO:0071897">
    <property type="term" value="P:DNA biosynthetic process"/>
    <property type="evidence" value="ECO:0007669"/>
    <property type="project" value="UniProtKB-ARBA"/>
</dbReference>
<proteinExistence type="predicted"/>
<dbReference type="InterPro" id="IPR043502">
    <property type="entry name" value="DNA/RNA_pol_sf"/>
</dbReference>
<dbReference type="AlphaFoldDB" id="E2A2M2"/>
<gene>
    <name evidence="2" type="ORF">EAG_00182</name>
</gene>
<dbReference type="InterPro" id="IPR041577">
    <property type="entry name" value="RT_RNaseH_2"/>
</dbReference>
<accession>E2A2M2</accession>
<dbReference type="OMA" id="FQKCDED"/>
<protein>
    <submittedName>
        <fullName evidence="2">Retrotransposable element Tf2 155 kDa protein type 1</fullName>
    </submittedName>
</protein>
<sequence>LLKTNVKFEFGRKEREAFNRLKLILSTKPILKLYKQKAETELHTDASMYGYGAILFQKCDEDNALHPIYYASGKTTEAEMKYTSYELETLAIIKALRKFRIYL</sequence>
<dbReference type="PANTHER" id="PTHR34072:SF52">
    <property type="entry name" value="RIBONUCLEASE H"/>
    <property type="match status" value="1"/>
</dbReference>
<keyword evidence="3" id="KW-1185">Reference proteome</keyword>
<reference evidence="2 3" key="1">
    <citation type="journal article" date="2010" name="Science">
        <title>Genomic comparison of the ants Camponotus floridanus and Harpegnathos saltator.</title>
        <authorList>
            <person name="Bonasio R."/>
            <person name="Zhang G."/>
            <person name="Ye C."/>
            <person name="Mutti N.S."/>
            <person name="Fang X."/>
            <person name="Qin N."/>
            <person name="Donahue G."/>
            <person name="Yang P."/>
            <person name="Li Q."/>
            <person name="Li C."/>
            <person name="Zhang P."/>
            <person name="Huang Z."/>
            <person name="Berger S.L."/>
            <person name="Reinberg D."/>
            <person name="Wang J."/>
            <person name="Liebig J."/>
        </authorList>
    </citation>
    <scope>NUCLEOTIDE SEQUENCE [LARGE SCALE GENOMIC DNA]</scope>
    <source>
        <strain evidence="3">C129</strain>
    </source>
</reference>
<evidence type="ECO:0000313" key="2">
    <source>
        <dbReference type="EMBL" id="EFN72317.1"/>
    </source>
</evidence>
<feature type="non-terminal residue" evidence="2">
    <location>
        <position position="103"/>
    </location>
</feature>
<evidence type="ECO:0000313" key="3">
    <source>
        <dbReference type="Proteomes" id="UP000000311"/>
    </source>
</evidence>
<evidence type="ECO:0000259" key="1">
    <source>
        <dbReference type="Pfam" id="PF17919"/>
    </source>
</evidence>
<organism evidence="3">
    <name type="scientific">Camponotus floridanus</name>
    <name type="common">Florida carpenter ant</name>
    <dbReference type="NCBI Taxonomy" id="104421"/>
    <lineage>
        <taxon>Eukaryota</taxon>
        <taxon>Metazoa</taxon>
        <taxon>Ecdysozoa</taxon>
        <taxon>Arthropoda</taxon>
        <taxon>Hexapoda</taxon>
        <taxon>Insecta</taxon>
        <taxon>Pterygota</taxon>
        <taxon>Neoptera</taxon>
        <taxon>Endopterygota</taxon>
        <taxon>Hymenoptera</taxon>
        <taxon>Apocrita</taxon>
        <taxon>Aculeata</taxon>
        <taxon>Formicoidea</taxon>
        <taxon>Formicidae</taxon>
        <taxon>Formicinae</taxon>
        <taxon>Camponotus</taxon>
    </lineage>
</organism>